<evidence type="ECO:0000256" key="1">
    <source>
        <dbReference type="ARBA" id="ARBA00038396"/>
    </source>
</evidence>
<dbReference type="Gene3D" id="3.50.50.60">
    <property type="entry name" value="FAD/NAD(P)-binding domain"/>
    <property type="match status" value="1"/>
</dbReference>
<dbReference type="Gene3D" id="3.30.9.100">
    <property type="match status" value="1"/>
</dbReference>
<sequence length="400" mass="41741">MTVDPTRRTAATASSYDVVVAGGGPSGAAAAAALARAGRTVLLADAATGPPSLGEALPAAARVLLRDLGAGDLPGRHHLPCYAHLSAWGSAELATQDSILDPHGHGWHLDRARFDRELRDHARRSGAEVAEHTVVRPVGRSGGGTWTVELRGRHGSSGREAVRCRWLVDATGRRAGLATAAGARRVVHDRLVALCLTLPAPDGPATDGSTLVEAVPDGWWYTALLPGGRRLLARYTDADLPGARAGGVEPVPGLAGTRHTALRAAAHPWPDDPVVRRAPAHTARLDAVTGDGWTAVGDAAAAFDPLSSQGVLTALFTGLRAGEALHDHLGGDRTALAGYAAELDTVTAVHLRNRHAYYSLEGRWPRHPFWRRRHTAGATRPDGGRASTAPVPLTSPGVPA</sequence>
<dbReference type="PANTHER" id="PTHR43747:SF1">
    <property type="entry name" value="SLR1998 PROTEIN"/>
    <property type="match status" value="1"/>
</dbReference>
<feature type="region of interest" description="Disordered" evidence="2">
    <location>
        <begin position="374"/>
        <end position="400"/>
    </location>
</feature>
<dbReference type="GO" id="GO:0071949">
    <property type="term" value="F:FAD binding"/>
    <property type="evidence" value="ECO:0007669"/>
    <property type="project" value="InterPro"/>
</dbReference>
<dbReference type="InterPro" id="IPR036188">
    <property type="entry name" value="FAD/NAD-bd_sf"/>
</dbReference>
<protein>
    <submittedName>
        <fullName evidence="4">Tryptophan 7-halogenase</fullName>
    </submittedName>
</protein>
<evidence type="ECO:0000313" key="4">
    <source>
        <dbReference type="EMBL" id="XCM77715.1"/>
    </source>
</evidence>
<feature type="domain" description="FAD-binding" evidence="3">
    <location>
        <begin position="16"/>
        <end position="191"/>
    </location>
</feature>
<dbReference type="Pfam" id="PF01494">
    <property type="entry name" value="FAD_binding_3"/>
    <property type="match status" value="1"/>
</dbReference>
<proteinExistence type="inferred from homology"/>
<evidence type="ECO:0000259" key="3">
    <source>
        <dbReference type="Pfam" id="PF01494"/>
    </source>
</evidence>
<evidence type="ECO:0000256" key="2">
    <source>
        <dbReference type="SAM" id="MobiDB-lite"/>
    </source>
</evidence>
<dbReference type="EMBL" id="CP159872">
    <property type="protein sequence ID" value="XCM77715.1"/>
    <property type="molecule type" value="Genomic_DNA"/>
</dbReference>
<dbReference type="InterPro" id="IPR002938">
    <property type="entry name" value="FAD-bd"/>
</dbReference>
<accession>A0AAU8JPF2</accession>
<reference evidence="4" key="1">
    <citation type="submission" date="2024-06" db="EMBL/GenBank/DDBJ databases">
        <title>The genome sequences of Kitasatospora sp. strain HUAS MG31.</title>
        <authorList>
            <person name="Mo P."/>
        </authorList>
    </citation>
    <scope>NUCLEOTIDE SEQUENCE</scope>
    <source>
        <strain evidence="4">HUAS MG31</strain>
    </source>
</reference>
<dbReference type="AlphaFoldDB" id="A0AAU8JPF2"/>
<dbReference type="PRINTS" id="PR00420">
    <property type="entry name" value="RNGMNOXGNASE"/>
</dbReference>
<dbReference type="PANTHER" id="PTHR43747">
    <property type="entry name" value="FAD-BINDING PROTEIN"/>
    <property type="match status" value="1"/>
</dbReference>
<dbReference type="InterPro" id="IPR050816">
    <property type="entry name" value="Flavin-dep_Halogenase_NPB"/>
</dbReference>
<comment type="similarity">
    <text evidence="1">Belongs to the flavin-dependent halogenase family. Bacterial tryptophan halogenase subfamily.</text>
</comment>
<gene>
    <name evidence="4" type="ORF">ABWK59_01565</name>
</gene>
<dbReference type="RefSeq" id="WP_354637409.1">
    <property type="nucleotide sequence ID" value="NZ_CP159872.1"/>
</dbReference>
<name>A0AAU8JPF2_9ACTN</name>
<dbReference type="SUPFAM" id="SSF51905">
    <property type="entry name" value="FAD/NAD(P)-binding domain"/>
    <property type="match status" value="1"/>
</dbReference>
<organism evidence="4">
    <name type="scientific">Kitasatospora camelliae</name>
    <dbReference type="NCBI Taxonomy" id="3156397"/>
    <lineage>
        <taxon>Bacteria</taxon>
        <taxon>Bacillati</taxon>
        <taxon>Actinomycetota</taxon>
        <taxon>Actinomycetes</taxon>
        <taxon>Kitasatosporales</taxon>
        <taxon>Streptomycetaceae</taxon>
        <taxon>Kitasatospora</taxon>
    </lineage>
</organism>
<dbReference type="KEGG" id="kcm:ABWK59_01565"/>